<comment type="caution">
    <text evidence="2">The sequence shown here is derived from an EMBL/GenBank/DDBJ whole genome shotgun (WGS) entry which is preliminary data.</text>
</comment>
<evidence type="ECO:0000313" key="2">
    <source>
        <dbReference type="EMBL" id="TKJ38423.1"/>
    </source>
</evidence>
<feature type="transmembrane region" description="Helical" evidence="1">
    <location>
        <begin position="494"/>
        <end position="515"/>
    </location>
</feature>
<dbReference type="Pfam" id="PF16949">
    <property type="entry name" value="ABC_tran_2"/>
    <property type="match status" value="1"/>
</dbReference>
<sequence length="567" mass="63877">MAIEFKLLLLLLNLKAMEMLGNLRSLKPSRLLSFTVSGVIAAVIAFLVYRFDLFVFSYLMGVPELGRLVIARFFEIAFLVFFLVLMISTALTALSMLYREDELSLLLTLPVSSATIFTVKYFEVILFSSWALVALAVPFILSYAVYFKINFSAYFTIFAGLMLPLVLISGSVGVVGALLIRLLLGGKSRRWLFKWSAIVLLIIVLTATALKLSGTRVSEKGLAYLISLLEDSQTDQNSLLPHKLISRGFLSILEDRWDQLQRVVLTLLGMAALVVLLTLDLGKVLYYRSWLKGSDRAPTKGRSSALLKISFWTLKRWISPVYRALFRKDILEFRRYPLQWGQSFLLLGFWAMYVVNFVNIPHYFNIDGYFWKMIFYYGNFCFACFFTAALAGRFVFPIISLEGQAFWLLKTAPLAMESFLWSKFWQAFLPLIFLSSSMVIIGNLVLGVDTGLQQVSLLSIIIITISLTSVSLGLGAIFADFSQRNPMKIANTPGGILCIFISLTFVVLLTTVFAWPAYLHYKFTTFQGIFPLNEWITAIIIYIALGVVATLLPLKLGLKALNSDLKV</sequence>
<name>A0A532UU09_UNCL8</name>
<keyword evidence="1" id="KW-0472">Membrane</keyword>
<feature type="transmembrane region" description="Helical" evidence="1">
    <location>
        <begin position="457"/>
        <end position="482"/>
    </location>
</feature>
<feature type="transmembrane region" description="Helical" evidence="1">
    <location>
        <begin position="73"/>
        <end position="97"/>
    </location>
</feature>
<feature type="transmembrane region" description="Helical" evidence="1">
    <location>
        <begin position="32"/>
        <end position="61"/>
    </location>
</feature>
<dbReference type="AlphaFoldDB" id="A0A532UU09"/>
<feature type="transmembrane region" description="Helical" evidence="1">
    <location>
        <begin position="376"/>
        <end position="396"/>
    </location>
</feature>
<dbReference type="Proteomes" id="UP000319619">
    <property type="component" value="Unassembled WGS sequence"/>
</dbReference>
<feature type="transmembrane region" description="Helical" evidence="1">
    <location>
        <begin position="535"/>
        <end position="554"/>
    </location>
</feature>
<keyword evidence="1" id="KW-0812">Transmembrane</keyword>
<evidence type="ECO:0000256" key="1">
    <source>
        <dbReference type="SAM" id="Phobius"/>
    </source>
</evidence>
<feature type="transmembrane region" description="Helical" evidence="1">
    <location>
        <begin position="263"/>
        <end position="286"/>
    </location>
</feature>
<feature type="transmembrane region" description="Helical" evidence="1">
    <location>
        <begin position="153"/>
        <end position="180"/>
    </location>
</feature>
<organism evidence="2 3">
    <name type="scientific">candidate division LCP-89 bacterium B3_LCP</name>
    <dbReference type="NCBI Taxonomy" id="2012998"/>
    <lineage>
        <taxon>Bacteria</taxon>
        <taxon>Pseudomonadati</taxon>
        <taxon>Bacteria division LCP-89</taxon>
    </lineage>
</organism>
<proteinExistence type="predicted"/>
<feature type="transmembrane region" description="Helical" evidence="1">
    <location>
        <begin position="129"/>
        <end position="147"/>
    </location>
</feature>
<gene>
    <name evidence="2" type="ORF">CEE37_12965</name>
</gene>
<feature type="transmembrane region" description="Helical" evidence="1">
    <location>
        <begin position="192"/>
        <end position="210"/>
    </location>
</feature>
<dbReference type="InterPro" id="IPR031599">
    <property type="entry name" value="ABC_tran_2"/>
</dbReference>
<dbReference type="PRINTS" id="PR00173">
    <property type="entry name" value="EDTRNSPORT"/>
</dbReference>
<dbReference type="EMBL" id="NJBN01000010">
    <property type="protein sequence ID" value="TKJ38423.1"/>
    <property type="molecule type" value="Genomic_DNA"/>
</dbReference>
<keyword evidence="1" id="KW-1133">Transmembrane helix</keyword>
<feature type="transmembrane region" description="Helical" evidence="1">
    <location>
        <begin position="424"/>
        <end position="445"/>
    </location>
</feature>
<feature type="transmembrane region" description="Helical" evidence="1">
    <location>
        <begin position="344"/>
        <end position="364"/>
    </location>
</feature>
<reference evidence="2 3" key="1">
    <citation type="submission" date="2017-06" db="EMBL/GenBank/DDBJ databases">
        <title>Novel microbial phyla capable of carbon fixation and sulfur reduction in deep-sea sediments.</title>
        <authorList>
            <person name="Huang J."/>
            <person name="Baker B."/>
            <person name="Wang Y."/>
        </authorList>
    </citation>
    <scope>NUCLEOTIDE SEQUENCE [LARGE SCALE GENOMIC DNA]</scope>
    <source>
        <strain evidence="2">B3_LCP</strain>
    </source>
</reference>
<protein>
    <submittedName>
        <fullName evidence="2">Uncharacterized protein</fullName>
    </submittedName>
</protein>
<accession>A0A532UU09</accession>
<evidence type="ECO:0000313" key="3">
    <source>
        <dbReference type="Proteomes" id="UP000319619"/>
    </source>
</evidence>